<proteinExistence type="predicted"/>
<dbReference type="RefSeq" id="XP_073556516.1">
    <property type="nucleotide sequence ID" value="XM_073704950.1"/>
</dbReference>
<dbReference type="GeneID" id="300579400"/>
<evidence type="ECO:0000313" key="2">
    <source>
        <dbReference type="Proteomes" id="UP001642720"/>
    </source>
</evidence>
<keyword evidence="2" id="KW-1185">Reference proteome</keyword>
<dbReference type="Proteomes" id="UP001642720">
    <property type="component" value="Unassembled WGS sequence"/>
</dbReference>
<sequence length="69" mass="7569">MLKVFMDNGMFDAEEEEDGEGDGGEVEVVEGDMVEVVAPGEVKRGRSDPLAVLKRAVSHKAYDMLRVLD</sequence>
<name>A0ABY2GYH0_9HYPO</name>
<evidence type="ECO:0000313" key="1">
    <source>
        <dbReference type="EMBL" id="TFB00315.1"/>
    </source>
</evidence>
<accession>A0ABY2GYH0</accession>
<gene>
    <name evidence="1" type="ORF">CCMA1212_007788</name>
</gene>
<comment type="caution">
    <text evidence="1">The sequence shown here is derived from an EMBL/GenBank/DDBJ whole genome shotgun (WGS) entry which is preliminary data.</text>
</comment>
<dbReference type="EMBL" id="PPTA01000011">
    <property type="protein sequence ID" value="TFB00315.1"/>
    <property type="molecule type" value="Genomic_DNA"/>
</dbReference>
<reference evidence="1 2" key="1">
    <citation type="submission" date="2018-01" db="EMBL/GenBank/DDBJ databases">
        <title>Genome characterization of the sugarcane-associated fungus Trichoderma ghanense CCMA-1212 and their application in lignocelulose bioconversion.</title>
        <authorList>
            <person name="Steindorff A.S."/>
            <person name="Mendes T.D."/>
            <person name="Vilela E.S.D."/>
            <person name="Rodrigues D.S."/>
            <person name="Formighieri E.F."/>
            <person name="Melo I.S."/>
            <person name="Favaro L.C.L."/>
        </authorList>
    </citation>
    <scope>NUCLEOTIDE SEQUENCE [LARGE SCALE GENOMIC DNA]</scope>
    <source>
        <strain evidence="1 2">CCMA-1212</strain>
    </source>
</reference>
<protein>
    <submittedName>
        <fullName evidence="1">Uncharacterized protein</fullName>
    </submittedName>
</protein>
<organism evidence="1 2">
    <name type="scientific">Trichoderma ghanense</name>
    <dbReference type="NCBI Taxonomy" id="65468"/>
    <lineage>
        <taxon>Eukaryota</taxon>
        <taxon>Fungi</taxon>
        <taxon>Dikarya</taxon>
        <taxon>Ascomycota</taxon>
        <taxon>Pezizomycotina</taxon>
        <taxon>Sordariomycetes</taxon>
        <taxon>Hypocreomycetidae</taxon>
        <taxon>Hypocreales</taxon>
        <taxon>Hypocreaceae</taxon>
        <taxon>Trichoderma</taxon>
    </lineage>
</organism>